<dbReference type="AlphaFoldDB" id="A0AAP9E9Q1"/>
<dbReference type="Proteomes" id="UP000222296">
    <property type="component" value="Plasmid pAt"/>
</dbReference>
<sequence>MSGPDGPPVVSFLFWDLARLGGKTKPQGAENGSRVVAFAPARARRRFPVLTAEARKRIERDTDRINPHQMRRILG</sequence>
<geneLocation type="plasmid" evidence="2">
    <name>pat</name>
</geneLocation>
<evidence type="ECO:0000313" key="1">
    <source>
        <dbReference type="EMBL" id="QDY97615.1"/>
    </source>
</evidence>
<organism evidence="1 2">
    <name type="scientific">Agrobacterium tumefaciens</name>
    <dbReference type="NCBI Taxonomy" id="358"/>
    <lineage>
        <taxon>Bacteria</taxon>
        <taxon>Pseudomonadati</taxon>
        <taxon>Pseudomonadota</taxon>
        <taxon>Alphaproteobacteria</taxon>
        <taxon>Hyphomicrobiales</taxon>
        <taxon>Rhizobiaceae</taxon>
        <taxon>Rhizobium/Agrobacterium group</taxon>
        <taxon>Agrobacterium</taxon>
        <taxon>Agrobacterium tumefaciens complex</taxon>
    </lineage>
</organism>
<dbReference type="RefSeq" id="WP_147883371.1">
    <property type="nucleotide sequence ID" value="NZ_CP042276.1"/>
</dbReference>
<reference evidence="1 2" key="1">
    <citation type="journal article" date="2017" name="Genome Announc.">
        <title>Draft Genome Sequence of Agrobacterium tumefaciens Biovar 1 Strain 186, Isolated from Walnut.</title>
        <authorList>
            <person name="Poret-Peterson A.T."/>
            <person name="Bhatnagar S."/>
            <person name="McClean A.E."/>
            <person name="Kluepfel D.A."/>
        </authorList>
    </citation>
    <scope>NUCLEOTIDE SEQUENCE [LARGE SCALE GENOMIC DNA]</scope>
    <source>
        <strain evidence="1 2">186</strain>
    </source>
</reference>
<proteinExistence type="predicted"/>
<keyword evidence="1" id="KW-0614">Plasmid</keyword>
<name>A0AAP9E9Q1_AGRTU</name>
<protein>
    <submittedName>
        <fullName evidence="1">Uncharacterized protein</fullName>
    </submittedName>
</protein>
<evidence type="ECO:0000313" key="2">
    <source>
        <dbReference type="Proteomes" id="UP000222296"/>
    </source>
</evidence>
<dbReference type="EMBL" id="CP042276">
    <property type="protein sequence ID" value="QDY97615.1"/>
    <property type="molecule type" value="Genomic_DNA"/>
</dbReference>
<gene>
    <name evidence="1" type="ORF">CG010_025985</name>
</gene>
<accession>A0AAP9E9Q1</accession>